<name>A0A8J3S4E5_PLARO</name>
<protein>
    <recommendedName>
        <fullName evidence="4">YtxH domain-containing protein</fullName>
    </recommendedName>
</protein>
<accession>A0A8J3S4E5</accession>
<dbReference type="Proteomes" id="UP000655044">
    <property type="component" value="Unassembled WGS sequence"/>
</dbReference>
<feature type="compositionally biased region" description="Basic and acidic residues" evidence="1">
    <location>
        <begin position="162"/>
        <end position="173"/>
    </location>
</feature>
<organism evidence="2 3">
    <name type="scientific">Planobispora rosea</name>
    <dbReference type="NCBI Taxonomy" id="35762"/>
    <lineage>
        <taxon>Bacteria</taxon>
        <taxon>Bacillati</taxon>
        <taxon>Actinomycetota</taxon>
        <taxon>Actinomycetes</taxon>
        <taxon>Streptosporangiales</taxon>
        <taxon>Streptosporangiaceae</taxon>
        <taxon>Planobispora</taxon>
    </lineage>
</organism>
<evidence type="ECO:0008006" key="4">
    <source>
        <dbReference type="Google" id="ProtNLM"/>
    </source>
</evidence>
<evidence type="ECO:0000256" key="1">
    <source>
        <dbReference type="SAM" id="MobiDB-lite"/>
    </source>
</evidence>
<comment type="caution">
    <text evidence="2">The sequence shown here is derived from an EMBL/GenBank/DDBJ whole genome shotgun (WGS) entry which is preliminary data.</text>
</comment>
<gene>
    <name evidence="2" type="ORF">Pro02_50170</name>
</gene>
<evidence type="ECO:0000313" key="2">
    <source>
        <dbReference type="EMBL" id="GIH86609.1"/>
    </source>
</evidence>
<proteinExistence type="predicted"/>
<evidence type="ECO:0000313" key="3">
    <source>
        <dbReference type="Proteomes" id="UP000655044"/>
    </source>
</evidence>
<dbReference type="RefSeq" id="WP_141703453.1">
    <property type="nucleotide sequence ID" value="NZ_BMQP01000029.1"/>
</dbReference>
<dbReference type="AlphaFoldDB" id="A0A8J3S4E5"/>
<dbReference type="EMBL" id="BOOI01000048">
    <property type="protein sequence ID" value="GIH86609.1"/>
    <property type="molecule type" value="Genomic_DNA"/>
</dbReference>
<dbReference type="OrthoDB" id="3430394at2"/>
<reference evidence="2" key="1">
    <citation type="submission" date="2021-01" db="EMBL/GenBank/DDBJ databases">
        <title>Whole genome shotgun sequence of Planobispora rosea NBRC 15558.</title>
        <authorList>
            <person name="Komaki H."/>
            <person name="Tamura T."/>
        </authorList>
    </citation>
    <scope>NUCLEOTIDE SEQUENCE</scope>
    <source>
        <strain evidence="2">NBRC 15558</strain>
    </source>
</reference>
<feature type="region of interest" description="Disordered" evidence="1">
    <location>
        <begin position="147"/>
        <end position="193"/>
    </location>
</feature>
<keyword evidence="3" id="KW-1185">Reference proteome</keyword>
<sequence length="193" mass="20494">MPLAPFGKRGTAGAVLPETRMRLTKTQLMQAAERVGPMAAHAREAARHAANERLISARGWAAPRIDTAAHAFEDQLAPKVAAMLHQAAAKIDPSPRSSRKWPMLLLLTGLAAGAAGFAMYRKNAEQWGETVKGSAADASHWVSDKARTAADKVSGAAGGVKNRAEEFGHKADPSTDEFGNKISTETSQVSRNV</sequence>
<feature type="compositionally biased region" description="Polar residues" evidence="1">
    <location>
        <begin position="181"/>
        <end position="193"/>
    </location>
</feature>